<keyword evidence="1" id="KW-0732">Signal</keyword>
<dbReference type="HOGENOM" id="CLU_973717_0_0_1"/>
<proteinExistence type="predicted"/>
<dbReference type="GeneID" id="27369427"/>
<protein>
    <recommendedName>
        <fullName evidence="4">Proteophosphoglycan ppg4</fullName>
    </recommendedName>
</protein>
<dbReference type="Proteomes" id="UP000016926">
    <property type="component" value="Unassembled WGS sequence"/>
</dbReference>
<sequence length="286" mass="31666">MPVPPLPLELVRLILSFAAASLPKVERRENCLAFAQVCKAGLAAEPVEEDTSLDNQVATLRLRVTGLKSANSAQSAEMEIMQTNMASVQAKVDEMIAERQPALVIEMCKAALEALILDNALVRSDTKEEIKEAQRRLKKLARDNWLELPKAIKDNIQDFPSFDVEFIDFIQNVSLDPPPADPVLLAIARLTKTDWLIDLNDTRNEGAHPHGTVAQTENVLQRAGLASSAAKVVLKRLPNHRFSKTQPIDPTGLLNELSQEWHVCAVRSHLSRLCASSRLTLFLSQL</sequence>
<gene>
    <name evidence="2" type="ORF">RHTO_05414</name>
</gene>
<dbReference type="EMBL" id="KB722673">
    <property type="protein sequence ID" value="EMS19042.1"/>
    <property type="molecule type" value="Genomic_DNA"/>
</dbReference>
<evidence type="ECO:0000313" key="2">
    <source>
        <dbReference type="EMBL" id="EMS19042.1"/>
    </source>
</evidence>
<feature type="signal peptide" evidence="1">
    <location>
        <begin position="1"/>
        <end position="20"/>
    </location>
</feature>
<dbReference type="RefSeq" id="XP_016270161.1">
    <property type="nucleotide sequence ID" value="XM_016419076.1"/>
</dbReference>
<dbReference type="AlphaFoldDB" id="M7WF41"/>
<evidence type="ECO:0008006" key="4">
    <source>
        <dbReference type="Google" id="ProtNLM"/>
    </source>
</evidence>
<reference evidence="2 3" key="1">
    <citation type="journal article" date="2012" name="Nat. Commun.">
        <title>A multi-omic map of the lipid-producing yeast Rhodosporidium toruloides.</title>
        <authorList>
            <person name="Zhu Z."/>
            <person name="Zhang S."/>
            <person name="Liu H."/>
            <person name="Shen H."/>
            <person name="Lin X."/>
            <person name="Yang F."/>
            <person name="Zhou Y.J."/>
            <person name="Jin G."/>
            <person name="Ye M."/>
            <person name="Zou H."/>
            <person name="Zou H."/>
            <person name="Zhao Z.K."/>
        </authorList>
    </citation>
    <scope>NUCLEOTIDE SEQUENCE [LARGE SCALE GENOMIC DNA]</scope>
    <source>
        <strain evidence="2 3">NP11</strain>
    </source>
</reference>
<evidence type="ECO:0000313" key="3">
    <source>
        <dbReference type="Proteomes" id="UP000016926"/>
    </source>
</evidence>
<name>M7WF41_RHOT1</name>
<evidence type="ECO:0000256" key="1">
    <source>
        <dbReference type="SAM" id="SignalP"/>
    </source>
</evidence>
<feature type="chain" id="PRO_5004087078" description="Proteophosphoglycan ppg4" evidence="1">
    <location>
        <begin position="21"/>
        <end position="286"/>
    </location>
</feature>
<organism evidence="2 3">
    <name type="scientific">Rhodotorula toruloides (strain NP11)</name>
    <name type="common">Yeast</name>
    <name type="synonym">Rhodosporidium toruloides</name>
    <dbReference type="NCBI Taxonomy" id="1130832"/>
    <lineage>
        <taxon>Eukaryota</taxon>
        <taxon>Fungi</taxon>
        <taxon>Dikarya</taxon>
        <taxon>Basidiomycota</taxon>
        <taxon>Pucciniomycotina</taxon>
        <taxon>Microbotryomycetes</taxon>
        <taxon>Sporidiobolales</taxon>
        <taxon>Sporidiobolaceae</taxon>
        <taxon>Rhodotorula</taxon>
    </lineage>
</organism>
<accession>M7WF41</accession>
<keyword evidence="3" id="KW-1185">Reference proteome</keyword>